<dbReference type="Proteomes" id="UP001273505">
    <property type="component" value="Unassembled WGS sequence"/>
</dbReference>
<dbReference type="Gene3D" id="3.30.565.10">
    <property type="entry name" value="Histidine kinase-like ATPase, C-terminal domain"/>
    <property type="match status" value="1"/>
</dbReference>
<keyword evidence="11" id="KW-1185">Reference proteome</keyword>
<dbReference type="Gene3D" id="2.60.40.1190">
    <property type="match status" value="1"/>
</dbReference>
<dbReference type="CDD" id="cd00082">
    <property type="entry name" value="HisKA"/>
    <property type="match status" value="1"/>
</dbReference>
<name>A0ABU4RT46_9GAMM</name>
<keyword evidence="10" id="KW-0547">Nucleotide-binding</keyword>
<evidence type="ECO:0000256" key="2">
    <source>
        <dbReference type="ARBA" id="ARBA00012438"/>
    </source>
</evidence>
<dbReference type="SMART" id="SM00388">
    <property type="entry name" value="HisKA"/>
    <property type="match status" value="1"/>
</dbReference>
<evidence type="ECO:0000256" key="4">
    <source>
        <dbReference type="ARBA" id="ARBA00022679"/>
    </source>
</evidence>
<evidence type="ECO:0000256" key="6">
    <source>
        <dbReference type="ARBA" id="ARBA00022777"/>
    </source>
</evidence>
<keyword evidence="7 8" id="KW-1133">Transmembrane helix</keyword>
<evidence type="ECO:0000259" key="9">
    <source>
        <dbReference type="PROSITE" id="PS50109"/>
    </source>
</evidence>
<dbReference type="SMART" id="SM00387">
    <property type="entry name" value="HATPase_c"/>
    <property type="match status" value="1"/>
</dbReference>
<keyword evidence="5 8" id="KW-0812">Transmembrane</keyword>
<dbReference type="PROSITE" id="PS50109">
    <property type="entry name" value="HIS_KIN"/>
    <property type="match status" value="1"/>
</dbReference>
<dbReference type="PANTHER" id="PTHR45436:SF5">
    <property type="entry name" value="SENSOR HISTIDINE KINASE TRCS"/>
    <property type="match status" value="1"/>
</dbReference>
<sequence length="721" mass="78244">MKLRQQLALLALVGLLIPGITLYSLQIFNEQAKASHINALVGMAEAIAARLASDDELLQASGLAGSPQIPADQELYSHRLFGDGSEAGITIDGATGDWQALALEPLPLAGSDAFSASYRAVTDNLKTYFLIEVEDTKRHYHQAGSERLATGDHLLLFAGNQQQGLHYFVVRAELPGAIEAVYRNAFGQSVRQERIRGVWQETEQGYRVELSLPSNMTQGPFALAAVDQAPFKALRVAGTLATAALATAGPDPGVIPPATGRLVSNAAQLHRALQVFNRPATRLTLLDPNRWQRAQTGQLTPDNPAAKPLQKLLHWVTKRPQAGWQDVHSGLWSTPPEDASEAPHFNGWTHDHNTLIARVEVPVHRATAAALEARYVGSIVIEQAIMPWQLLDHSATRRLLLSSLLGGGALLLLLIGYASWLSARITKLSRAAGNAAKPGQSLNRALEQWPRLTLNDEIGQLSRHYRGVLSQLQDHNEYLRSLTGKLSHELRTPLAVVTGSLDNLMAAEPGAIGKYAQRAREGSLRLSRIVSAMTEASRVEASISSAELENVDLKQLLSDIHQAYQSAYPQQKFELSIQTAAPETYCVQVAPELLVQMLDKLVDNAVSFALAETPVQLELTYRADDSRGVLIELAVSNQGPPLPSAMQGRLFHSLTSERRTGDSSAVHLGLGLYIVELIARFHQGEAAARNIDNGVCFSVSMPAKYPALSARRAVTSVDNSP</sequence>
<evidence type="ECO:0000313" key="11">
    <source>
        <dbReference type="Proteomes" id="UP001273505"/>
    </source>
</evidence>
<keyword evidence="8" id="KW-0472">Membrane</keyword>
<feature type="domain" description="Histidine kinase" evidence="9">
    <location>
        <begin position="485"/>
        <end position="705"/>
    </location>
</feature>
<reference evidence="10 11" key="1">
    <citation type="submission" date="2023-11" db="EMBL/GenBank/DDBJ databases">
        <title>Gilvimarinus fulvus sp. nov., isolated from the surface of Kelp.</title>
        <authorList>
            <person name="Sun Y.Y."/>
            <person name="Gong Y."/>
            <person name="Du Z.J."/>
        </authorList>
    </citation>
    <scope>NUCLEOTIDE SEQUENCE [LARGE SCALE GENOMIC DNA]</scope>
    <source>
        <strain evidence="10 11">SDUM040013</strain>
    </source>
</reference>
<dbReference type="SUPFAM" id="SSF55874">
    <property type="entry name" value="ATPase domain of HSP90 chaperone/DNA topoisomerase II/histidine kinase"/>
    <property type="match status" value="1"/>
</dbReference>
<dbReference type="InterPro" id="IPR036097">
    <property type="entry name" value="HisK_dim/P_sf"/>
</dbReference>
<feature type="transmembrane region" description="Helical" evidence="8">
    <location>
        <begin position="399"/>
        <end position="420"/>
    </location>
</feature>
<dbReference type="InterPro" id="IPR003661">
    <property type="entry name" value="HisK_dim/P_dom"/>
</dbReference>
<evidence type="ECO:0000256" key="3">
    <source>
        <dbReference type="ARBA" id="ARBA00022553"/>
    </source>
</evidence>
<evidence type="ECO:0000256" key="5">
    <source>
        <dbReference type="ARBA" id="ARBA00022692"/>
    </source>
</evidence>
<evidence type="ECO:0000256" key="8">
    <source>
        <dbReference type="SAM" id="Phobius"/>
    </source>
</evidence>
<dbReference type="GO" id="GO:0005524">
    <property type="term" value="F:ATP binding"/>
    <property type="evidence" value="ECO:0007669"/>
    <property type="project" value="UniProtKB-KW"/>
</dbReference>
<keyword evidence="6" id="KW-0418">Kinase</keyword>
<organism evidence="10 11">
    <name type="scientific">Gilvimarinus gilvus</name>
    <dbReference type="NCBI Taxonomy" id="3058038"/>
    <lineage>
        <taxon>Bacteria</taxon>
        <taxon>Pseudomonadati</taxon>
        <taxon>Pseudomonadota</taxon>
        <taxon>Gammaproteobacteria</taxon>
        <taxon>Cellvibrionales</taxon>
        <taxon>Cellvibrionaceae</taxon>
        <taxon>Gilvimarinus</taxon>
    </lineage>
</organism>
<proteinExistence type="predicted"/>
<dbReference type="InterPro" id="IPR050428">
    <property type="entry name" value="TCS_sensor_his_kinase"/>
</dbReference>
<evidence type="ECO:0000256" key="1">
    <source>
        <dbReference type="ARBA" id="ARBA00000085"/>
    </source>
</evidence>
<dbReference type="PANTHER" id="PTHR45436">
    <property type="entry name" value="SENSOR HISTIDINE KINASE YKOH"/>
    <property type="match status" value="1"/>
</dbReference>
<dbReference type="Pfam" id="PF02518">
    <property type="entry name" value="HATPase_c"/>
    <property type="match status" value="1"/>
</dbReference>
<dbReference type="InterPro" id="IPR005467">
    <property type="entry name" value="His_kinase_dom"/>
</dbReference>
<keyword evidence="3" id="KW-0597">Phosphoprotein</keyword>
<dbReference type="Pfam" id="PF00512">
    <property type="entry name" value="HisKA"/>
    <property type="match status" value="1"/>
</dbReference>
<dbReference type="SUPFAM" id="SSF47384">
    <property type="entry name" value="Homodimeric domain of signal transducing histidine kinase"/>
    <property type="match status" value="1"/>
</dbReference>
<dbReference type="EC" id="2.7.13.3" evidence="2"/>
<evidence type="ECO:0000313" key="10">
    <source>
        <dbReference type="EMBL" id="MDX6848054.1"/>
    </source>
</evidence>
<dbReference type="RefSeq" id="WP_302723240.1">
    <property type="nucleotide sequence ID" value="NZ_JAULRU010000583.1"/>
</dbReference>
<dbReference type="InterPro" id="IPR003594">
    <property type="entry name" value="HATPase_dom"/>
</dbReference>
<comment type="caution">
    <text evidence="10">The sequence shown here is derived from an EMBL/GenBank/DDBJ whole genome shotgun (WGS) entry which is preliminary data.</text>
</comment>
<evidence type="ECO:0000256" key="7">
    <source>
        <dbReference type="ARBA" id="ARBA00022989"/>
    </source>
</evidence>
<dbReference type="EMBL" id="JAXAFO010000002">
    <property type="protein sequence ID" value="MDX6848054.1"/>
    <property type="molecule type" value="Genomic_DNA"/>
</dbReference>
<keyword evidence="10" id="KW-0067">ATP-binding</keyword>
<accession>A0ABU4RT46</accession>
<protein>
    <recommendedName>
        <fullName evidence="2">histidine kinase</fullName>
        <ecNumber evidence="2">2.7.13.3</ecNumber>
    </recommendedName>
</protein>
<dbReference type="InterPro" id="IPR036890">
    <property type="entry name" value="HATPase_C_sf"/>
</dbReference>
<comment type="catalytic activity">
    <reaction evidence="1">
        <text>ATP + protein L-histidine = ADP + protein N-phospho-L-histidine.</text>
        <dbReference type="EC" id="2.7.13.3"/>
    </reaction>
</comment>
<dbReference type="Gene3D" id="1.10.287.130">
    <property type="match status" value="1"/>
</dbReference>
<gene>
    <name evidence="10" type="ORF">SCD92_01700</name>
</gene>
<keyword evidence="4" id="KW-0808">Transferase</keyword>